<dbReference type="SUPFAM" id="SSF50475">
    <property type="entry name" value="FMN-binding split barrel"/>
    <property type="match status" value="1"/>
</dbReference>
<dbReference type="Gene3D" id="2.30.110.10">
    <property type="entry name" value="Electron Transport, Fmn-binding Protein, Chain A"/>
    <property type="match status" value="1"/>
</dbReference>
<dbReference type="PANTHER" id="PTHR35802">
    <property type="entry name" value="PROTEASE SYNTHASE AND SPORULATION PROTEIN PAI 2"/>
    <property type="match status" value="1"/>
</dbReference>
<accession>A0A854QFY7</accession>
<organism evidence="1 2">
    <name type="scientific">Cryptococcus neoformans Tu259-1</name>
    <dbReference type="NCBI Taxonomy" id="1230072"/>
    <lineage>
        <taxon>Eukaryota</taxon>
        <taxon>Fungi</taxon>
        <taxon>Dikarya</taxon>
        <taxon>Basidiomycota</taxon>
        <taxon>Agaricomycotina</taxon>
        <taxon>Tremellomycetes</taxon>
        <taxon>Tremellales</taxon>
        <taxon>Cryptococcaceae</taxon>
        <taxon>Cryptococcus</taxon>
        <taxon>Cryptococcus neoformans species complex</taxon>
    </lineage>
</organism>
<protein>
    <submittedName>
        <fullName evidence="1">Transcriptional regulator</fullName>
    </submittedName>
</protein>
<dbReference type="Proteomes" id="UP000199727">
    <property type="component" value="Unassembled WGS sequence"/>
</dbReference>
<dbReference type="EMBL" id="AMKT01000034">
    <property type="protein sequence ID" value="OXG23820.1"/>
    <property type="molecule type" value="Genomic_DNA"/>
</dbReference>
<evidence type="ECO:0000313" key="1">
    <source>
        <dbReference type="EMBL" id="OXG23820.1"/>
    </source>
</evidence>
<dbReference type="Pfam" id="PF04299">
    <property type="entry name" value="FMN_bind_2"/>
    <property type="match status" value="1"/>
</dbReference>
<dbReference type="AlphaFoldDB" id="A0A854QFY7"/>
<dbReference type="InterPro" id="IPR007396">
    <property type="entry name" value="TR_PAI2-type"/>
</dbReference>
<evidence type="ECO:0000313" key="2">
    <source>
        <dbReference type="Proteomes" id="UP000199727"/>
    </source>
</evidence>
<comment type="caution">
    <text evidence="1">The sequence shown here is derived from an EMBL/GenBank/DDBJ whole genome shotgun (WGS) entry which is preliminary data.</text>
</comment>
<dbReference type="OrthoDB" id="2101473at2759"/>
<dbReference type="InterPro" id="IPR012349">
    <property type="entry name" value="Split_barrel_FMN-bd"/>
</dbReference>
<sequence length="247" mass="27561">MHIPAAHAELSLPVLHAFIRQYPLGLFTTSIPHPKHDTLQTSHIPFVLDVDPDQTDDNGRLRGHMARVNPQSKSIVDSLTIKSDDTQLVEEDVLIIFNAPVHSYVTPKFYVETKPTSGKVVPTWDYAAVQVYGRAKVHYANNDTTGSFLQKQIQDLSEQEEKTMLKRMGNEGGNTWKVSDAPEKYVEILKKAIIGVEVDIKKIEGRFKLSQEKNGGDWQGVVSGFRSLGTDEGNSMAEMVEENGKKS</sequence>
<name>A0A854QFY7_CRYNE</name>
<gene>
    <name evidence="1" type="ORF">C361_02359</name>
</gene>
<dbReference type="PANTHER" id="PTHR35802:SF1">
    <property type="entry name" value="PROTEASE SYNTHASE AND SPORULATION PROTEIN PAI 2"/>
    <property type="match status" value="1"/>
</dbReference>
<proteinExistence type="predicted"/>
<reference evidence="1 2" key="1">
    <citation type="submission" date="2017-06" db="EMBL/GenBank/DDBJ databases">
        <title>Global population genomics of the pathogenic fungus Cryptococcus neoformans var. grubii.</title>
        <authorList>
            <person name="Cuomo C."/>
            <person name="Litvintseva A."/>
            <person name="Chen Y."/>
            <person name="Young S."/>
            <person name="Zeng Q."/>
            <person name="Chapman S."/>
            <person name="Gujja S."/>
            <person name="Saif S."/>
            <person name="Birren B."/>
        </authorList>
    </citation>
    <scope>NUCLEOTIDE SEQUENCE [LARGE SCALE GENOMIC DNA]</scope>
    <source>
        <strain evidence="1 2">Tu259-1</strain>
    </source>
</reference>
<dbReference type="PIRSF" id="PIRSF010372">
    <property type="entry name" value="PaiB"/>
    <property type="match status" value="1"/>
</dbReference>